<protein>
    <submittedName>
        <fullName evidence="1">Uncharacterized protein</fullName>
    </submittedName>
</protein>
<proteinExistence type="predicted"/>
<accession>A0A8S5PY95</accession>
<name>A0A8S5PY95_9CAUD</name>
<dbReference type="EMBL" id="BK015533">
    <property type="protein sequence ID" value="DAE11475.1"/>
    <property type="molecule type" value="Genomic_DNA"/>
</dbReference>
<reference evidence="1" key="1">
    <citation type="journal article" date="2021" name="Proc. Natl. Acad. Sci. U.S.A.">
        <title>A Catalog of Tens of Thousands of Viruses from Human Metagenomes Reveals Hidden Associations with Chronic Diseases.</title>
        <authorList>
            <person name="Tisza M.J."/>
            <person name="Buck C.B."/>
        </authorList>
    </citation>
    <scope>NUCLEOTIDE SEQUENCE</scope>
    <source>
        <strain evidence="1">Ctgsk7</strain>
    </source>
</reference>
<organism evidence="1">
    <name type="scientific">Myoviridae sp. ctgsk7</name>
    <dbReference type="NCBI Taxonomy" id="2825151"/>
    <lineage>
        <taxon>Viruses</taxon>
        <taxon>Duplodnaviria</taxon>
        <taxon>Heunggongvirae</taxon>
        <taxon>Uroviricota</taxon>
        <taxon>Caudoviricetes</taxon>
    </lineage>
</organism>
<evidence type="ECO:0000313" key="1">
    <source>
        <dbReference type="EMBL" id="DAE11475.1"/>
    </source>
</evidence>
<sequence>MNIRNLSKALDIADRIAAIDSLIKAINEDGNLKIINANNDYDRLDKEFNQDLRKLLVKQRDKLIVEYKRLDKEE</sequence>